<organism evidence="1 2">
    <name type="scientific">Lasiosphaeris hirsuta</name>
    <dbReference type="NCBI Taxonomy" id="260670"/>
    <lineage>
        <taxon>Eukaryota</taxon>
        <taxon>Fungi</taxon>
        <taxon>Dikarya</taxon>
        <taxon>Ascomycota</taxon>
        <taxon>Pezizomycotina</taxon>
        <taxon>Sordariomycetes</taxon>
        <taxon>Sordariomycetidae</taxon>
        <taxon>Sordariales</taxon>
        <taxon>Lasiosphaeriaceae</taxon>
        <taxon>Lasiosphaeris</taxon>
    </lineage>
</organism>
<evidence type="ECO:0000313" key="1">
    <source>
        <dbReference type="EMBL" id="KAK0704499.1"/>
    </source>
</evidence>
<dbReference type="AlphaFoldDB" id="A0AA39ZVW5"/>
<gene>
    <name evidence="1" type="ORF">B0H67DRAFT_591538</name>
</gene>
<reference evidence="1" key="1">
    <citation type="submission" date="2023-06" db="EMBL/GenBank/DDBJ databases">
        <title>Genome-scale phylogeny and comparative genomics of the fungal order Sordariales.</title>
        <authorList>
            <consortium name="Lawrence Berkeley National Laboratory"/>
            <person name="Hensen N."/>
            <person name="Bonometti L."/>
            <person name="Westerberg I."/>
            <person name="Brannstrom I.O."/>
            <person name="Guillou S."/>
            <person name="Cros-Aarteil S."/>
            <person name="Calhoun S."/>
            <person name="Haridas S."/>
            <person name="Kuo A."/>
            <person name="Mondo S."/>
            <person name="Pangilinan J."/>
            <person name="Riley R."/>
            <person name="Labutti K."/>
            <person name="Andreopoulos B."/>
            <person name="Lipzen A."/>
            <person name="Chen C."/>
            <person name="Yanf M."/>
            <person name="Daum C."/>
            <person name="Ng V."/>
            <person name="Clum A."/>
            <person name="Steindorff A."/>
            <person name="Ohm R."/>
            <person name="Martin F."/>
            <person name="Silar P."/>
            <person name="Natvig D."/>
            <person name="Lalanne C."/>
            <person name="Gautier V."/>
            <person name="Ament-Velasquez S.L."/>
            <person name="Kruys A."/>
            <person name="Hutchinson M.I."/>
            <person name="Powell A.J."/>
            <person name="Barry K."/>
            <person name="Miller A.N."/>
            <person name="Grigoriev I.V."/>
            <person name="Debuchy R."/>
            <person name="Gladieux P."/>
            <person name="Thoren M.H."/>
            <person name="Johannesson H."/>
        </authorList>
    </citation>
    <scope>NUCLEOTIDE SEQUENCE</scope>
    <source>
        <strain evidence="1">SMH4607-1</strain>
    </source>
</reference>
<name>A0AA39ZVW5_9PEZI</name>
<dbReference type="EMBL" id="JAUKUA010000007">
    <property type="protein sequence ID" value="KAK0704499.1"/>
    <property type="molecule type" value="Genomic_DNA"/>
</dbReference>
<evidence type="ECO:0000313" key="2">
    <source>
        <dbReference type="Proteomes" id="UP001172102"/>
    </source>
</evidence>
<protein>
    <submittedName>
        <fullName evidence="1">Uncharacterized protein</fullName>
    </submittedName>
</protein>
<accession>A0AA39ZVW5</accession>
<sequence length="220" mass="24928">MPTPQENTLYITLQYLRTVQGVRKYHWALYCTGSTPPAGYLVHATDTNRAPLDLYKDVRRVSDPRRSGSLVVVLKISHSPGIDAIEFCADAVRLMDRRHLPSGESQWTCRVWVKEVLATLRRKGYIRFPADLDTIEERCQDMADRNIAFMGNARIFNDLSWIDSDDHSRDSLMEIDALQPAGRGSTRHYGPSPMVIDSTGSRYYSSKPMIIDSSSGCYYG</sequence>
<dbReference type="Proteomes" id="UP001172102">
    <property type="component" value="Unassembled WGS sequence"/>
</dbReference>
<comment type="caution">
    <text evidence="1">The sequence shown here is derived from an EMBL/GenBank/DDBJ whole genome shotgun (WGS) entry which is preliminary data.</text>
</comment>
<keyword evidence="2" id="KW-1185">Reference proteome</keyword>
<proteinExistence type="predicted"/>